<dbReference type="HOGENOM" id="CLU_1834660_0_0_1"/>
<dbReference type="EMBL" id="KN818417">
    <property type="protein sequence ID" value="KIL56511.1"/>
    <property type="molecule type" value="Genomic_DNA"/>
</dbReference>
<reference evidence="2 3" key="1">
    <citation type="submission" date="2014-04" db="EMBL/GenBank/DDBJ databases">
        <title>Evolutionary Origins and Diversification of the Mycorrhizal Mutualists.</title>
        <authorList>
            <consortium name="DOE Joint Genome Institute"/>
            <consortium name="Mycorrhizal Genomics Consortium"/>
            <person name="Kohler A."/>
            <person name="Kuo A."/>
            <person name="Nagy L.G."/>
            <person name="Floudas D."/>
            <person name="Copeland A."/>
            <person name="Barry K.W."/>
            <person name="Cichocki N."/>
            <person name="Veneault-Fourrey C."/>
            <person name="LaButti K."/>
            <person name="Lindquist E.A."/>
            <person name="Lipzen A."/>
            <person name="Lundell T."/>
            <person name="Morin E."/>
            <person name="Murat C."/>
            <person name="Riley R."/>
            <person name="Ohm R."/>
            <person name="Sun H."/>
            <person name="Tunlid A."/>
            <person name="Henrissat B."/>
            <person name="Grigoriev I.V."/>
            <person name="Hibbett D.S."/>
            <person name="Martin F."/>
        </authorList>
    </citation>
    <scope>NUCLEOTIDE SEQUENCE [LARGE SCALE GENOMIC DNA]</scope>
    <source>
        <strain evidence="2 3">Koide BX008</strain>
    </source>
</reference>
<dbReference type="STRING" id="946122.A0A0C2WIP9"/>
<keyword evidence="3" id="KW-1185">Reference proteome</keyword>
<name>A0A0C2WIP9_AMAMK</name>
<dbReference type="OrthoDB" id="2747778at2759"/>
<dbReference type="InterPro" id="IPR008266">
    <property type="entry name" value="Tyr_kinase_AS"/>
</dbReference>
<proteinExistence type="predicted"/>
<sequence>MPIRSAIGVITNKIPSLPMYTAPSSSPEEKANVLEHAEVSGPTSVPLSHVADDKKAKTLVLAGLGRKLATFKSIKELLCVFADAADAHQQTLDKANILHRDVSAGNIVITDEGRGVLVDWDGVLAYLNAPAHFDFCRPDL</sequence>
<organism evidence="2 3">
    <name type="scientific">Amanita muscaria (strain Koide BX008)</name>
    <dbReference type="NCBI Taxonomy" id="946122"/>
    <lineage>
        <taxon>Eukaryota</taxon>
        <taxon>Fungi</taxon>
        <taxon>Dikarya</taxon>
        <taxon>Basidiomycota</taxon>
        <taxon>Agaricomycotina</taxon>
        <taxon>Agaricomycetes</taxon>
        <taxon>Agaricomycetidae</taxon>
        <taxon>Agaricales</taxon>
        <taxon>Pluteineae</taxon>
        <taxon>Amanitaceae</taxon>
        <taxon>Amanita</taxon>
    </lineage>
</organism>
<accession>A0A0C2WIP9</accession>
<feature type="domain" description="Fungal-type protein kinase" evidence="1">
    <location>
        <begin position="33"/>
        <end position="121"/>
    </location>
</feature>
<dbReference type="AlphaFoldDB" id="A0A0C2WIP9"/>
<dbReference type="InParanoid" id="A0A0C2WIP9"/>
<dbReference type="GO" id="GO:0004672">
    <property type="term" value="F:protein kinase activity"/>
    <property type="evidence" value="ECO:0007669"/>
    <property type="project" value="InterPro"/>
</dbReference>
<dbReference type="InterPro" id="IPR040976">
    <property type="entry name" value="Pkinase_fungal"/>
</dbReference>
<dbReference type="PROSITE" id="PS00109">
    <property type="entry name" value="PROTEIN_KINASE_TYR"/>
    <property type="match status" value="1"/>
</dbReference>
<gene>
    <name evidence="2" type="ORF">M378DRAFT_17009</name>
</gene>
<evidence type="ECO:0000313" key="2">
    <source>
        <dbReference type="EMBL" id="KIL56511.1"/>
    </source>
</evidence>
<protein>
    <recommendedName>
        <fullName evidence="1">Fungal-type protein kinase domain-containing protein</fullName>
    </recommendedName>
</protein>
<evidence type="ECO:0000313" key="3">
    <source>
        <dbReference type="Proteomes" id="UP000054549"/>
    </source>
</evidence>
<dbReference type="Gene3D" id="1.10.510.10">
    <property type="entry name" value="Transferase(Phosphotransferase) domain 1"/>
    <property type="match status" value="1"/>
</dbReference>
<dbReference type="Pfam" id="PF17667">
    <property type="entry name" value="Pkinase_fungal"/>
    <property type="match status" value="1"/>
</dbReference>
<dbReference type="Proteomes" id="UP000054549">
    <property type="component" value="Unassembled WGS sequence"/>
</dbReference>
<dbReference type="SUPFAM" id="SSF56112">
    <property type="entry name" value="Protein kinase-like (PK-like)"/>
    <property type="match status" value="1"/>
</dbReference>
<evidence type="ECO:0000259" key="1">
    <source>
        <dbReference type="Pfam" id="PF17667"/>
    </source>
</evidence>
<dbReference type="InterPro" id="IPR011009">
    <property type="entry name" value="Kinase-like_dom_sf"/>
</dbReference>